<dbReference type="EMBL" id="JACXAC010000002">
    <property type="protein sequence ID" value="MBD2721841.1"/>
    <property type="molecule type" value="Genomic_DNA"/>
</dbReference>
<keyword evidence="3" id="KW-1185">Reference proteome</keyword>
<dbReference type="Gene3D" id="3.40.50.1950">
    <property type="entry name" value="Flavin prenyltransferase-like"/>
    <property type="match status" value="1"/>
</dbReference>
<dbReference type="PANTHER" id="PTHR14359">
    <property type="entry name" value="HOMO-OLIGOMERIC FLAVIN CONTAINING CYS DECARBOXYLASE FAMILY"/>
    <property type="match status" value="1"/>
</dbReference>
<accession>A0ABR8JSE9</accession>
<dbReference type="RefSeq" id="WP_190923107.1">
    <property type="nucleotide sequence ID" value="NZ_JACXAC010000002.1"/>
</dbReference>
<reference evidence="2 3" key="1">
    <citation type="submission" date="2020-09" db="EMBL/GenBank/DDBJ databases">
        <authorList>
            <person name="Kim M.K."/>
        </authorList>
    </citation>
    <scope>NUCLEOTIDE SEQUENCE [LARGE SCALE GENOMIC DNA]</scope>
    <source>
        <strain evidence="2 3">BT189</strain>
    </source>
</reference>
<dbReference type="Proteomes" id="UP000606003">
    <property type="component" value="Unassembled WGS sequence"/>
</dbReference>
<evidence type="ECO:0000313" key="3">
    <source>
        <dbReference type="Proteomes" id="UP000606003"/>
    </source>
</evidence>
<organism evidence="2 3">
    <name type="scientific">Hymenobacter armeniacus</name>
    <dbReference type="NCBI Taxonomy" id="2771358"/>
    <lineage>
        <taxon>Bacteria</taxon>
        <taxon>Pseudomonadati</taxon>
        <taxon>Bacteroidota</taxon>
        <taxon>Cytophagia</taxon>
        <taxon>Cytophagales</taxon>
        <taxon>Hymenobacteraceae</taxon>
        <taxon>Hymenobacter</taxon>
    </lineage>
</organism>
<dbReference type="Pfam" id="PF02441">
    <property type="entry name" value="Flavoprotein"/>
    <property type="match status" value="1"/>
</dbReference>
<dbReference type="InterPro" id="IPR036551">
    <property type="entry name" value="Flavin_trans-like"/>
</dbReference>
<sequence>MPEQTTSTQSASPLRGRRILLGVSGSIAAYKAAPLTRLLVKAGAEVQVILTEAAAAFVTPLTLGTLSKKPVLTGFLRDAAAGEWHNHVELGLWADALLIAPASANTIGQLANGLCPNLLCAVYLSARCPVFLAPAMDLDMYAHPAVTQNLARLRSFGNHVFDSPSGELASGLSGHGRMLEPEEMMTELERFFGGEATS</sequence>
<dbReference type="InterPro" id="IPR003382">
    <property type="entry name" value="Flavoprotein"/>
</dbReference>
<comment type="caution">
    <text evidence="2">The sequence shown here is derived from an EMBL/GenBank/DDBJ whole genome shotgun (WGS) entry which is preliminary data.</text>
</comment>
<protein>
    <submittedName>
        <fullName evidence="2">Phosphopantothenoylcysteine decarboxylase</fullName>
    </submittedName>
</protein>
<dbReference type="PANTHER" id="PTHR14359:SF6">
    <property type="entry name" value="PHOSPHOPANTOTHENOYLCYSTEINE DECARBOXYLASE"/>
    <property type="match status" value="1"/>
</dbReference>
<proteinExistence type="predicted"/>
<evidence type="ECO:0000259" key="1">
    <source>
        <dbReference type="Pfam" id="PF02441"/>
    </source>
</evidence>
<gene>
    <name evidence="2" type="ORF">IC234_06840</name>
</gene>
<feature type="domain" description="Flavoprotein" evidence="1">
    <location>
        <begin position="18"/>
        <end position="188"/>
    </location>
</feature>
<name>A0ABR8JSE9_9BACT</name>
<dbReference type="SUPFAM" id="SSF52507">
    <property type="entry name" value="Homo-oligomeric flavin-containing Cys decarboxylases, HFCD"/>
    <property type="match status" value="1"/>
</dbReference>
<evidence type="ECO:0000313" key="2">
    <source>
        <dbReference type="EMBL" id="MBD2721841.1"/>
    </source>
</evidence>